<proteinExistence type="predicted"/>
<organism evidence="2">
    <name type="scientific">Gaeumannomyces tritici (strain R3-111a-1)</name>
    <name type="common">Wheat and barley take-all root rot fungus</name>
    <name type="synonym">Gaeumannomyces graminis var. tritici</name>
    <dbReference type="NCBI Taxonomy" id="644352"/>
    <lineage>
        <taxon>Eukaryota</taxon>
        <taxon>Fungi</taxon>
        <taxon>Dikarya</taxon>
        <taxon>Ascomycota</taxon>
        <taxon>Pezizomycotina</taxon>
        <taxon>Sordariomycetes</taxon>
        <taxon>Sordariomycetidae</taxon>
        <taxon>Magnaporthales</taxon>
        <taxon>Magnaporthaceae</taxon>
        <taxon>Gaeumannomyces</taxon>
    </lineage>
</organism>
<evidence type="ECO:0000313" key="3">
    <source>
        <dbReference type="EnsemblFungi" id="EJT68210"/>
    </source>
</evidence>
<accession>J3PKY4</accession>
<evidence type="ECO:0000256" key="1">
    <source>
        <dbReference type="SAM" id="MobiDB-lite"/>
    </source>
</evidence>
<dbReference type="GeneID" id="20354668"/>
<dbReference type="OrthoDB" id="10601286at2759"/>
<gene>
    <name evidence="3" type="primary">20354668</name>
    <name evidence="2" type="ORF">GGTG_14210</name>
</gene>
<evidence type="ECO:0000313" key="4">
    <source>
        <dbReference type="Proteomes" id="UP000006039"/>
    </source>
</evidence>
<sequence>MYTPTTIAEQLEKLHKKQVEDAAARYETVEAVLKAATEALIPLQTPAQKKAGAALWQKLHQVLLGSIISEHNNQPGGEPSPPPTPRAPTPVQTTGAQRAPKGPVSYADAAKPANYQDWTEVQS</sequence>
<dbReference type="HOGENOM" id="CLU_2015433_0_0_1"/>
<reference evidence="3" key="4">
    <citation type="journal article" date="2015" name="G3 (Bethesda)">
        <title>Genome sequences of three phytopathogenic species of the Magnaporthaceae family of fungi.</title>
        <authorList>
            <person name="Okagaki L.H."/>
            <person name="Nunes C.C."/>
            <person name="Sailsbery J."/>
            <person name="Clay B."/>
            <person name="Brown D."/>
            <person name="John T."/>
            <person name="Oh Y."/>
            <person name="Young N."/>
            <person name="Fitzgerald M."/>
            <person name="Haas B.J."/>
            <person name="Zeng Q."/>
            <person name="Young S."/>
            <person name="Adiconis X."/>
            <person name="Fan L."/>
            <person name="Levin J.Z."/>
            <person name="Mitchell T.K."/>
            <person name="Okubara P.A."/>
            <person name="Farman M.L."/>
            <person name="Kohn L.M."/>
            <person name="Birren B."/>
            <person name="Ma L.-J."/>
            <person name="Dean R.A."/>
        </authorList>
    </citation>
    <scope>NUCLEOTIDE SEQUENCE</scope>
    <source>
        <strain evidence="3">R3-111a-1</strain>
    </source>
</reference>
<reference evidence="2" key="2">
    <citation type="submission" date="2010-07" db="EMBL/GenBank/DDBJ databases">
        <authorList>
            <consortium name="The Broad Institute Genome Sequencing Platform"/>
            <consortium name="Broad Institute Genome Sequencing Center for Infectious Disease"/>
            <person name="Ma L.-J."/>
            <person name="Dead R."/>
            <person name="Young S."/>
            <person name="Zeng Q."/>
            <person name="Koehrsen M."/>
            <person name="Alvarado L."/>
            <person name="Berlin A."/>
            <person name="Chapman S.B."/>
            <person name="Chen Z."/>
            <person name="Freedman E."/>
            <person name="Gellesch M."/>
            <person name="Goldberg J."/>
            <person name="Griggs A."/>
            <person name="Gujja S."/>
            <person name="Heilman E.R."/>
            <person name="Heiman D."/>
            <person name="Hepburn T."/>
            <person name="Howarth C."/>
            <person name="Jen D."/>
            <person name="Larson L."/>
            <person name="Mehta T."/>
            <person name="Neiman D."/>
            <person name="Pearson M."/>
            <person name="Roberts A."/>
            <person name="Saif S."/>
            <person name="Shea T."/>
            <person name="Shenoy N."/>
            <person name="Sisk P."/>
            <person name="Stolte C."/>
            <person name="Sykes S."/>
            <person name="Walk T."/>
            <person name="White J."/>
            <person name="Yandava C."/>
            <person name="Haas B."/>
            <person name="Nusbaum C."/>
            <person name="Birren B."/>
        </authorList>
    </citation>
    <scope>NUCLEOTIDE SEQUENCE</scope>
    <source>
        <strain evidence="2">R3-111a-1</strain>
    </source>
</reference>
<reference evidence="4" key="1">
    <citation type="submission" date="2010-07" db="EMBL/GenBank/DDBJ databases">
        <title>The genome sequence of Gaeumannomyces graminis var. tritici strain R3-111a-1.</title>
        <authorList>
            <consortium name="The Broad Institute Genome Sequencing Platform"/>
            <person name="Ma L.-J."/>
            <person name="Dead R."/>
            <person name="Young S."/>
            <person name="Zeng Q."/>
            <person name="Koehrsen M."/>
            <person name="Alvarado L."/>
            <person name="Berlin A."/>
            <person name="Chapman S.B."/>
            <person name="Chen Z."/>
            <person name="Freedman E."/>
            <person name="Gellesch M."/>
            <person name="Goldberg J."/>
            <person name="Griggs A."/>
            <person name="Gujja S."/>
            <person name="Heilman E.R."/>
            <person name="Heiman D."/>
            <person name="Hepburn T."/>
            <person name="Howarth C."/>
            <person name="Jen D."/>
            <person name="Larson L."/>
            <person name="Mehta T."/>
            <person name="Neiman D."/>
            <person name="Pearson M."/>
            <person name="Roberts A."/>
            <person name="Saif S."/>
            <person name="Shea T."/>
            <person name="Shenoy N."/>
            <person name="Sisk P."/>
            <person name="Stolte C."/>
            <person name="Sykes S."/>
            <person name="Walk T."/>
            <person name="White J."/>
            <person name="Yandava C."/>
            <person name="Haas B."/>
            <person name="Nusbaum C."/>
            <person name="Birren B."/>
        </authorList>
    </citation>
    <scope>NUCLEOTIDE SEQUENCE [LARGE SCALE GENOMIC DNA]</scope>
    <source>
        <strain evidence="4">R3-111a-1</strain>
    </source>
</reference>
<protein>
    <submittedName>
        <fullName evidence="2 3">Uncharacterized protein</fullName>
    </submittedName>
</protein>
<dbReference type="EMBL" id="GL385572">
    <property type="protein sequence ID" value="EJT68210.1"/>
    <property type="molecule type" value="Genomic_DNA"/>
</dbReference>
<reference evidence="2" key="3">
    <citation type="submission" date="2010-09" db="EMBL/GenBank/DDBJ databases">
        <title>Annotation of Gaeumannomyces graminis var. tritici R3-111a-1.</title>
        <authorList>
            <consortium name="The Broad Institute Genome Sequencing Platform"/>
            <person name="Ma L.-J."/>
            <person name="Dead R."/>
            <person name="Young S.K."/>
            <person name="Zeng Q."/>
            <person name="Gargeya S."/>
            <person name="Fitzgerald M."/>
            <person name="Haas B."/>
            <person name="Abouelleil A."/>
            <person name="Alvarado L."/>
            <person name="Arachchi H.M."/>
            <person name="Berlin A."/>
            <person name="Brown A."/>
            <person name="Chapman S.B."/>
            <person name="Chen Z."/>
            <person name="Dunbar C."/>
            <person name="Freedman E."/>
            <person name="Gearin G."/>
            <person name="Gellesch M."/>
            <person name="Goldberg J."/>
            <person name="Griggs A."/>
            <person name="Gujja S."/>
            <person name="Heiman D."/>
            <person name="Howarth C."/>
            <person name="Larson L."/>
            <person name="Lui A."/>
            <person name="MacDonald P.J.P."/>
            <person name="Mehta T."/>
            <person name="Montmayeur A."/>
            <person name="Murphy C."/>
            <person name="Neiman D."/>
            <person name="Pearson M."/>
            <person name="Priest M."/>
            <person name="Roberts A."/>
            <person name="Saif S."/>
            <person name="Shea T."/>
            <person name="Shenoy N."/>
            <person name="Sisk P."/>
            <person name="Stolte C."/>
            <person name="Sykes S."/>
            <person name="Yandava C."/>
            <person name="Wortman J."/>
            <person name="Nusbaum C."/>
            <person name="Birren B."/>
        </authorList>
    </citation>
    <scope>NUCLEOTIDE SEQUENCE</scope>
    <source>
        <strain evidence="2">R3-111a-1</strain>
    </source>
</reference>
<dbReference type="AlphaFoldDB" id="J3PKY4"/>
<feature type="compositionally biased region" description="Pro residues" evidence="1">
    <location>
        <begin position="78"/>
        <end position="88"/>
    </location>
</feature>
<feature type="region of interest" description="Disordered" evidence="1">
    <location>
        <begin position="67"/>
        <end position="123"/>
    </location>
</feature>
<keyword evidence="4" id="KW-1185">Reference proteome</keyword>
<dbReference type="RefSeq" id="XP_009230401.1">
    <property type="nucleotide sequence ID" value="XM_009232137.1"/>
</dbReference>
<dbReference type="VEuPathDB" id="FungiDB:GGTG_14210"/>
<evidence type="ECO:0000313" key="2">
    <source>
        <dbReference type="EMBL" id="EJT68210.1"/>
    </source>
</evidence>
<dbReference type="Proteomes" id="UP000006039">
    <property type="component" value="Unassembled WGS sequence"/>
</dbReference>
<dbReference type="EnsemblFungi" id="EJT68210">
    <property type="protein sequence ID" value="EJT68210"/>
    <property type="gene ID" value="GGTG_14210"/>
</dbReference>
<reference evidence="3" key="5">
    <citation type="submission" date="2018-04" db="UniProtKB">
        <authorList>
            <consortium name="EnsemblFungi"/>
        </authorList>
    </citation>
    <scope>IDENTIFICATION</scope>
    <source>
        <strain evidence="3">R3-111a-1</strain>
    </source>
</reference>
<name>J3PKY4_GAET3</name>